<dbReference type="RefSeq" id="WP_281753872.1">
    <property type="nucleotide sequence ID" value="NZ_BRVP01000009.1"/>
</dbReference>
<keyword evidence="1" id="KW-1133">Transmembrane helix</keyword>
<accession>A0A9W6B4R5</accession>
<feature type="transmembrane region" description="Helical" evidence="1">
    <location>
        <begin position="9"/>
        <end position="31"/>
    </location>
</feature>
<comment type="caution">
    <text evidence="2">The sequence shown here is derived from an EMBL/GenBank/DDBJ whole genome shotgun (WGS) entry which is preliminary data.</text>
</comment>
<sequence length="169" mass="19647">MTKRDFLRLLIKTSALYMLITNIFNISWIAMTPQIPYIDIVMTFIYIILLAILFWLINHYTDAIINFLKLDRHFDDDQIVIGNFNLQGIFTVAVVCIGGYLIVNQIFDFCYYCILAFKEKVAAHSSTESLYPITNYYRKWITSGASVILGYALLTNAKRIGSWLYQQNK</sequence>
<gene>
    <name evidence="2" type="ORF">NBRC110019_15790</name>
</gene>
<feature type="transmembrane region" description="Helical" evidence="1">
    <location>
        <begin position="37"/>
        <end position="58"/>
    </location>
</feature>
<dbReference type="Proteomes" id="UP001143545">
    <property type="component" value="Unassembled WGS sequence"/>
</dbReference>
<organism evidence="2 3">
    <name type="scientific">Neptunitalea chrysea</name>
    <dbReference type="NCBI Taxonomy" id="1647581"/>
    <lineage>
        <taxon>Bacteria</taxon>
        <taxon>Pseudomonadati</taxon>
        <taxon>Bacteroidota</taxon>
        <taxon>Flavobacteriia</taxon>
        <taxon>Flavobacteriales</taxon>
        <taxon>Flavobacteriaceae</taxon>
        <taxon>Neptunitalea</taxon>
    </lineage>
</organism>
<keyword evidence="1" id="KW-0472">Membrane</keyword>
<proteinExistence type="predicted"/>
<reference evidence="2" key="1">
    <citation type="submission" date="2022-07" db="EMBL/GenBank/DDBJ databases">
        <title>Taxonomy of Novel Oxalotrophic and Methylotrophic Bacteria.</title>
        <authorList>
            <person name="Sahin N."/>
            <person name="Tani A."/>
        </authorList>
    </citation>
    <scope>NUCLEOTIDE SEQUENCE</scope>
    <source>
        <strain evidence="2">AM327</strain>
    </source>
</reference>
<protein>
    <submittedName>
        <fullName evidence="2">Uncharacterized protein</fullName>
    </submittedName>
</protein>
<evidence type="ECO:0000256" key="1">
    <source>
        <dbReference type="SAM" id="Phobius"/>
    </source>
</evidence>
<keyword evidence="1" id="KW-0812">Transmembrane</keyword>
<dbReference type="EMBL" id="BRVP01000009">
    <property type="protein sequence ID" value="GLB52539.1"/>
    <property type="molecule type" value="Genomic_DNA"/>
</dbReference>
<evidence type="ECO:0000313" key="2">
    <source>
        <dbReference type="EMBL" id="GLB52539.1"/>
    </source>
</evidence>
<evidence type="ECO:0000313" key="3">
    <source>
        <dbReference type="Proteomes" id="UP001143545"/>
    </source>
</evidence>
<feature type="transmembrane region" description="Helical" evidence="1">
    <location>
        <begin position="79"/>
        <end position="103"/>
    </location>
</feature>
<dbReference type="AlphaFoldDB" id="A0A9W6B4R5"/>
<keyword evidence="3" id="KW-1185">Reference proteome</keyword>
<name>A0A9W6B4R5_9FLAO</name>